<dbReference type="Pfam" id="PF15902">
    <property type="entry name" value="Sortilin-Vps10"/>
    <property type="match status" value="2"/>
</dbReference>
<feature type="signal peptide" evidence="3">
    <location>
        <begin position="1"/>
        <end position="18"/>
    </location>
</feature>
<dbReference type="InterPro" id="IPR031778">
    <property type="entry name" value="Sortilin_N"/>
</dbReference>
<evidence type="ECO:0000313" key="6">
    <source>
        <dbReference type="Proteomes" id="UP000199021"/>
    </source>
</evidence>
<dbReference type="InParanoid" id="A0A1H8YWJ5"/>
<keyword evidence="1" id="KW-0677">Repeat</keyword>
<evidence type="ECO:0000259" key="4">
    <source>
        <dbReference type="Pfam" id="PF15902"/>
    </source>
</evidence>
<evidence type="ECO:0000313" key="5">
    <source>
        <dbReference type="EMBL" id="SEP56509.1"/>
    </source>
</evidence>
<accession>A0A1H8YWJ5</accession>
<reference evidence="6" key="1">
    <citation type="submission" date="2016-10" db="EMBL/GenBank/DDBJ databases">
        <authorList>
            <person name="Varghese N."/>
            <person name="Submissions S."/>
        </authorList>
    </citation>
    <scope>NUCLEOTIDE SEQUENCE [LARGE SCALE GENOMIC DNA]</scope>
    <source>
        <strain evidence="6">DSM 24740</strain>
    </source>
</reference>
<feature type="domain" description="Sortilin N-terminal" evidence="4">
    <location>
        <begin position="292"/>
        <end position="423"/>
    </location>
</feature>
<dbReference type="CDD" id="cd15482">
    <property type="entry name" value="Sialidase_non-viral"/>
    <property type="match status" value="1"/>
</dbReference>
<protein>
    <recommendedName>
        <fullName evidence="4">Sortilin N-terminal domain-containing protein</fullName>
    </recommendedName>
</protein>
<dbReference type="InterPro" id="IPR015943">
    <property type="entry name" value="WD40/YVTN_repeat-like_dom_sf"/>
</dbReference>
<feature type="region of interest" description="Disordered" evidence="2">
    <location>
        <begin position="537"/>
        <end position="560"/>
    </location>
</feature>
<dbReference type="InterPro" id="IPR036278">
    <property type="entry name" value="Sialidase_sf"/>
</dbReference>
<dbReference type="RefSeq" id="WP_217642072.1">
    <property type="nucleotide sequence ID" value="NZ_FOFB01000001.1"/>
</dbReference>
<dbReference type="PANTHER" id="PTHR12106">
    <property type="entry name" value="SORTILIN RELATED"/>
    <property type="match status" value="1"/>
</dbReference>
<dbReference type="Proteomes" id="UP000199021">
    <property type="component" value="Unassembled WGS sequence"/>
</dbReference>
<keyword evidence="3" id="KW-0732">Signal</keyword>
<evidence type="ECO:0000256" key="1">
    <source>
        <dbReference type="ARBA" id="ARBA00022737"/>
    </source>
</evidence>
<feature type="domain" description="Sortilin N-terminal" evidence="4">
    <location>
        <begin position="134"/>
        <end position="262"/>
    </location>
</feature>
<dbReference type="SUPFAM" id="SSF50939">
    <property type="entry name" value="Sialidases"/>
    <property type="match status" value="1"/>
</dbReference>
<organism evidence="5 6">
    <name type="scientific">Neolewinella agarilytica</name>
    <dbReference type="NCBI Taxonomy" id="478744"/>
    <lineage>
        <taxon>Bacteria</taxon>
        <taxon>Pseudomonadati</taxon>
        <taxon>Bacteroidota</taxon>
        <taxon>Saprospiria</taxon>
        <taxon>Saprospirales</taxon>
        <taxon>Lewinellaceae</taxon>
        <taxon>Neolewinella</taxon>
    </lineage>
</organism>
<evidence type="ECO:0000256" key="2">
    <source>
        <dbReference type="SAM" id="MobiDB-lite"/>
    </source>
</evidence>
<dbReference type="PANTHER" id="PTHR12106:SF27">
    <property type="entry name" value="SORTILIN-RELATED RECEPTOR"/>
    <property type="match status" value="1"/>
</dbReference>
<gene>
    <name evidence="5" type="ORF">SAMN05444359_10150</name>
</gene>
<name>A0A1H8YWJ5_9BACT</name>
<dbReference type="EMBL" id="FOFB01000001">
    <property type="protein sequence ID" value="SEP56509.1"/>
    <property type="molecule type" value="Genomic_DNA"/>
</dbReference>
<keyword evidence="6" id="KW-1185">Reference proteome</keyword>
<dbReference type="SUPFAM" id="SSF110296">
    <property type="entry name" value="Oligoxyloglucan reducing end-specific cellobiohydrolase"/>
    <property type="match status" value="1"/>
</dbReference>
<proteinExistence type="predicted"/>
<sequence length="788" mass="86033">MRYFFLFLVLLLAIPTHAQRKKKRASQAIPTVATLTDTIFNGLEWRNIGPFRGGRSVTSTGVVGQPGVYYMGSTGGGIYKTVNDGISWENVSDGFLETGTVGALAVSEQNPNVVVAGMGEHAARGVMTSMGDGVYRSTDAGKSWKHIGLDESRHIGDVVIHPDDHETIFVAAQGAQFGPGGERGVYRTKNAGKNWERTLYVNETTGCVSLVMDMTNPLVLYAAMWDHQRTPWTMISGGPGSGLYKSADGGLSWKKMADGLPKAFGKAGISVSRANGDRVYAVIEAEGEEGGVYRSDDGGDSWKQVSKDRVNVARSWYYMEIFADPQDENTVYVANAPVMKSTDGGQSWSRIGTPHGDNHHLWIDPDNNQRMVNSNDGGANVSNNGGKSWSSQQNQATSQFYRVITDNLVPYNVYGGQQDNSALRIASQTSSRGIDWKDWETVAGCESAFLAFDPDNPTVVYGGCYQGIIAKWFADSKTTKDIKEYPELALGNVPADFKYRFNWNAPIISSPHDRGTIYHAGNVVFKTTDGGMSWTAVSPDLTRNDKSKQGPGGGPYTNEAAGGENYNTLMALVESPHEKGVLWAGSDDGLVHLTRDGGANWKNVTPNNLPEGIINSIEVSPHDPATAYVVAMRYKQMDLKPYIFKTTDYGASWRSITRGITGKHTFVRVVREDPDKAGVLYAGTETGIFLSVDGGDNWSPFQLNLPVVPINDLVFQANDLVAATAGRSFWILDDVGSLRSLSAKPNALSLFTPKDSYLILGGNERRWLRWAKPGFRSYARLLPGRTRR</sequence>
<evidence type="ECO:0000256" key="3">
    <source>
        <dbReference type="SAM" id="SignalP"/>
    </source>
</evidence>
<feature type="chain" id="PRO_5011531446" description="Sortilin N-terminal domain-containing protein" evidence="3">
    <location>
        <begin position="19"/>
        <end position="788"/>
    </location>
</feature>
<dbReference type="AlphaFoldDB" id="A0A1H8YWJ5"/>
<dbReference type="Gene3D" id="2.130.10.10">
    <property type="entry name" value="YVTN repeat-like/Quinoprotein amine dehydrogenase"/>
    <property type="match status" value="3"/>
</dbReference>
<dbReference type="STRING" id="478744.SAMN05444359_10150"/>
<dbReference type="InterPro" id="IPR050310">
    <property type="entry name" value="VPS10-sortilin"/>
</dbReference>